<dbReference type="Proteomes" id="UP000065734">
    <property type="component" value="Chromosome I"/>
</dbReference>
<evidence type="ECO:0000259" key="3">
    <source>
        <dbReference type="Pfam" id="PF02974"/>
    </source>
</evidence>
<protein>
    <submittedName>
        <fullName evidence="4">Protease inhibitor Inh</fullName>
    </submittedName>
</protein>
<feature type="chain" id="PRO_5009792039" evidence="2">
    <location>
        <begin position="23"/>
        <end position="234"/>
    </location>
</feature>
<feature type="domain" description="Alkaline proteinase inhibitor/ Outer membrane lipoprotein Omp19" evidence="3">
    <location>
        <begin position="139"/>
        <end position="234"/>
    </location>
</feature>
<dbReference type="InterPro" id="IPR021140">
    <property type="entry name" value="Inh/Omp19"/>
</dbReference>
<dbReference type="STRING" id="1079.BVIR_444"/>
<feature type="signal peptide" evidence="2">
    <location>
        <begin position="1"/>
        <end position="22"/>
    </location>
</feature>
<feature type="domain" description="Alkaline proteinase inhibitor/ Outer membrane lipoprotein Omp19" evidence="3">
    <location>
        <begin position="35"/>
        <end position="124"/>
    </location>
</feature>
<evidence type="ECO:0000313" key="4">
    <source>
        <dbReference type="EMBL" id="CUU44164.1"/>
    </source>
</evidence>
<keyword evidence="1 2" id="KW-0732">Signal</keyword>
<proteinExistence type="predicted"/>
<accession>A0A0P0JGN8</accession>
<dbReference type="SUPFAM" id="SSF50882">
    <property type="entry name" value="beta-Barrel protease inhibitors"/>
    <property type="match status" value="2"/>
</dbReference>
<sequence>MRAVLIPVTLMLALIGAGAATAETARPAKVPDEVRQLAGPFDLTDAEGHRRCALALEAKIQGTGFALGFDKPTCVGAMPFLATVTSWSRGPASAIRLLDGTGRVVAEFGETEDGLYEMARAGEGVFFLSRAGGTEPAGPTPAELTGTWSFARQPGRPICSVTLTEEPADGDSYRLTLAGTCDQTIKSFAPVSWRLDRADIVITSGQGDQVRFERTEDNIWRRVSDASRPLFLTR</sequence>
<dbReference type="InterPro" id="IPR016085">
    <property type="entry name" value="Protease_inh_B-barrel_dom"/>
</dbReference>
<name>A0A0P0JGN8_BLAVI</name>
<dbReference type="Pfam" id="PF02974">
    <property type="entry name" value="Inh"/>
    <property type="match status" value="2"/>
</dbReference>
<reference evidence="5" key="1">
    <citation type="journal article" date="2016" name="Genome Announc.">
        <title>Revised genome sequence of the purple photosynthetic bacterium Blastochloris viridis.</title>
        <authorList>
            <person name="Liu L.N."/>
            <person name="Faulkner M."/>
            <person name="Liu X."/>
            <person name="Huang F."/>
            <person name="Darby A.C."/>
            <person name="Hall N."/>
        </authorList>
    </citation>
    <scope>NUCLEOTIDE SEQUENCE [LARGE SCALE GENOMIC DNA]</scope>
    <source>
        <strain evidence="5">ATCC 19567 / DSM 133 / F</strain>
    </source>
</reference>
<keyword evidence="5" id="KW-1185">Reference proteome</keyword>
<organism evidence="4 5">
    <name type="scientific">Blastochloris viridis</name>
    <name type="common">Rhodopseudomonas viridis</name>
    <dbReference type="NCBI Taxonomy" id="1079"/>
    <lineage>
        <taxon>Bacteria</taxon>
        <taxon>Pseudomonadati</taxon>
        <taxon>Pseudomonadota</taxon>
        <taxon>Alphaproteobacteria</taxon>
        <taxon>Hyphomicrobiales</taxon>
        <taxon>Blastochloridaceae</taxon>
        <taxon>Blastochloris</taxon>
    </lineage>
</organism>
<dbReference type="Gene3D" id="2.40.128.10">
    <property type="match status" value="2"/>
</dbReference>
<dbReference type="OrthoDB" id="8446360at2"/>
<evidence type="ECO:0000256" key="2">
    <source>
        <dbReference type="SAM" id="SignalP"/>
    </source>
</evidence>
<dbReference type="KEGG" id="bvr:BVIR_444"/>
<evidence type="ECO:0000313" key="5">
    <source>
        <dbReference type="Proteomes" id="UP000065734"/>
    </source>
</evidence>
<evidence type="ECO:0000256" key="1">
    <source>
        <dbReference type="ARBA" id="ARBA00022729"/>
    </source>
</evidence>
<dbReference type="GO" id="GO:0004866">
    <property type="term" value="F:endopeptidase inhibitor activity"/>
    <property type="evidence" value="ECO:0007669"/>
    <property type="project" value="InterPro"/>
</dbReference>
<dbReference type="EMBL" id="LN907867">
    <property type="protein sequence ID" value="CUU44164.1"/>
    <property type="molecule type" value="Genomic_DNA"/>
</dbReference>
<dbReference type="PATRIC" id="fig|1079.6.peg.448"/>
<dbReference type="RefSeq" id="WP_061349892.1">
    <property type="nucleotide sequence ID" value="NZ_AP014854.2"/>
</dbReference>
<dbReference type="AlphaFoldDB" id="A0A0P0JGN8"/>
<gene>
    <name evidence="4" type="ORF">BVIRIDIS_32110</name>
</gene>